<evidence type="ECO:0000313" key="9">
    <source>
        <dbReference type="Proteomes" id="UP000824088"/>
    </source>
</evidence>
<gene>
    <name evidence="5 8" type="primary">rimM</name>
    <name evidence="8" type="ORF">IAD51_02460</name>
</gene>
<dbReference type="Gene3D" id="2.40.30.60">
    <property type="entry name" value="RimM"/>
    <property type="match status" value="1"/>
</dbReference>
<dbReference type="InterPro" id="IPR056792">
    <property type="entry name" value="PRC_RimM"/>
</dbReference>
<comment type="domain">
    <text evidence="5">The PRC barrel domain binds ribosomal protein uS19.</text>
</comment>
<dbReference type="InterPro" id="IPR002676">
    <property type="entry name" value="RimM_N"/>
</dbReference>
<dbReference type="InterPro" id="IPR011961">
    <property type="entry name" value="RimM"/>
</dbReference>
<dbReference type="HAMAP" id="MF_00014">
    <property type="entry name" value="Ribosome_mat_RimM"/>
    <property type="match status" value="1"/>
</dbReference>
<dbReference type="GO" id="GO:0006364">
    <property type="term" value="P:rRNA processing"/>
    <property type="evidence" value="ECO:0007669"/>
    <property type="project" value="UniProtKB-UniRule"/>
</dbReference>
<evidence type="ECO:0000256" key="4">
    <source>
        <dbReference type="ARBA" id="ARBA00023186"/>
    </source>
</evidence>
<comment type="function">
    <text evidence="5">An accessory protein needed during the final step in the assembly of 30S ribosomal subunit, possibly for assembly of the head region. Essential for efficient processing of 16S rRNA. May be needed both before and after RbfA during the maturation of 16S rRNA. It has affinity for free ribosomal 30S subunits but not for 70S ribosomes.</text>
</comment>
<comment type="subcellular location">
    <subcellularLocation>
        <location evidence="5">Cytoplasm</location>
    </subcellularLocation>
</comment>
<evidence type="ECO:0000313" key="8">
    <source>
        <dbReference type="EMBL" id="HIU21088.1"/>
    </source>
</evidence>
<dbReference type="SUPFAM" id="SSF50346">
    <property type="entry name" value="PRC-barrel domain"/>
    <property type="match status" value="1"/>
</dbReference>
<dbReference type="Proteomes" id="UP000824088">
    <property type="component" value="Unassembled WGS sequence"/>
</dbReference>
<sequence>MKTELTIGRVLRPRGIKGVVKIEAYSDNTSRLLHLKTLTVGGVKREIESLSAEGAFLYAKFAGIDTPEDAESLRGKEVRALRAELPPPPEGRYYIADLLGADVYAGGDRLGELVDVLQYGSADVYVVKTADGRMSFPALKEVVRDIDAENGVITLDGIMLQRTAVYD</sequence>
<dbReference type="Pfam" id="PF01782">
    <property type="entry name" value="RimM"/>
    <property type="match status" value="1"/>
</dbReference>
<organism evidence="8 9">
    <name type="scientific">Candidatus Limadaptatus stercorigallinarum</name>
    <dbReference type="NCBI Taxonomy" id="2840845"/>
    <lineage>
        <taxon>Bacteria</taxon>
        <taxon>Bacillati</taxon>
        <taxon>Bacillota</taxon>
        <taxon>Clostridia</taxon>
        <taxon>Eubacteriales</taxon>
        <taxon>Candidatus Limadaptatus</taxon>
    </lineage>
</organism>
<dbReference type="GO" id="GO:0005840">
    <property type="term" value="C:ribosome"/>
    <property type="evidence" value="ECO:0007669"/>
    <property type="project" value="InterPro"/>
</dbReference>
<proteinExistence type="inferred from homology"/>
<evidence type="ECO:0000256" key="2">
    <source>
        <dbReference type="ARBA" id="ARBA00022517"/>
    </source>
</evidence>
<dbReference type="GO" id="GO:0043022">
    <property type="term" value="F:ribosome binding"/>
    <property type="evidence" value="ECO:0007669"/>
    <property type="project" value="InterPro"/>
</dbReference>
<name>A0A9D1HR29_9FIRM</name>
<keyword evidence="4 5" id="KW-0143">Chaperone</keyword>
<keyword evidence="3 5" id="KW-0698">rRNA processing</keyword>
<dbReference type="SUPFAM" id="SSF50447">
    <property type="entry name" value="Translation proteins"/>
    <property type="match status" value="1"/>
</dbReference>
<dbReference type="Gene3D" id="2.30.30.240">
    <property type="entry name" value="PRC-barrel domain"/>
    <property type="match status" value="1"/>
</dbReference>
<evidence type="ECO:0000256" key="1">
    <source>
        <dbReference type="ARBA" id="ARBA00022490"/>
    </source>
</evidence>
<dbReference type="Pfam" id="PF24986">
    <property type="entry name" value="PRC_RimM"/>
    <property type="match status" value="1"/>
</dbReference>
<keyword evidence="1 5" id="KW-0963">Cytoplasm</keyword>
<evidence type="ECO:0000259" key="7">
    <source>
        <dbReference type="Pfam" id="PF24986"/>
    </source>
</evidence>
<dbReference type="PANTHER" id="PTHR33692:SF1">
    <property type="entry name" value="RIBOSOME MATURATION FACTOR RIMM"/>
    <property type="match status" value="1"/>
</dbReference>
<evidence type="ECO:0000256" key="5">
    <source>
        <dbReference type="HAMAP-Rule" id="MF_00014"/>
    </source>
</evidence>
<dbReference type="EMBL" id="DVMN01000045">
    <property type="protein sequence ID" value="HIU21088.1"/>
    <property type="molecule type" value="Genomic_DNA"/>
</dbReference>
<dbReference type="PANTHER" id="PTHR33692">
    <property type="entry name" value="RIBOSOME MATURATION FACTOR RIMM"/>
    <property type="match status" value="1"/>
</dbReference>
<comment type="similarity">
    <text evidence="5">Belongs to the RimM family.</text>
</comment>
<evidence type="ECO:0000256" key="3">
    <source>
        <dbReference type="ARBA" id="ARBA00022552"/>
    </source>
</evidence>
<dbReference type="AlphaFoldDB" id="A0A9D1HR29"/>
<reference evidence="8" key="2">
    <citation type="journal article" date="2021" name="PeerJ">
        <title>Extensive microbial diversity within the chicken gut microbiome revealed by metagenomics and culture.</title>
        <authorList>
            <person name="Gilroy R."/>
            <person name="Ravi A."/>
            <person name="Getino M."/>
            <person name="Pursley I."/>
            <person name="Horton D.L."/>
            <person name="Alikhan N.F."/>
            <person name="Baker D."/>
            <person name="Gharbi K."/>
            <person name="Hall N."/>
            <person name="Watson M."/>
            <person name="Adriaenssens E.M."/>
            <person name="Foster-Nyarko E."/>
            <person name="Jarju S."/>
            <person name="Secka A."/>
            <person name="Antonio M."/>
            <person name="Oren A."/>
            <person name="Chaudhuri R.R."/>
            <person name="La Ragione R."/>
            <person name="Hildebrand F."/>
            <person name="Pallen M.J."/>
        </authorList>
    </citation>
    <scope>NUCLEOTIDE SEQUENCE</scope>
    <source>
        <strain evidence="8">1063</strain>
    </source>
</reference>
<dbReference type="InterPro" id="IPR036976">
    <property type="entry name" value="RimM_N_sf"/>
</dbReference>
<dbReference type="InterPro" id="IPR009000">
    <property type="entry name" value="Transl_B-barrel_sf"/>
</dbReference>
<dbReference type="GO" id="GO:0005737">
    <property type="term" value="C:cytoplasm"/>
    <property type="evidence" value="ECO:0007669"/>
    <property type="project" value="UniProtKB-SubCell"/>
</dbReference>
<dbReference type="InterPro" id="IPR011033">
    <property type="entry name" value="PRC_barrel-like_sf"/>
</dbReference>
<accession>A0A9D1HR29</accession>
<keyword evidence="2 5" id="KW-0690">Ribosome biogenesis</keyword>
<dbReference type="GO" id="GO:0042274">
    <property type="term" value="P:ribosomal small subunit biogenesis"/>
    <property type="evidence" value="ECO:0007669"/>
    <property type="project" value="UniProtKB-UniRule"/>
</dbReference>
<protein>
    <recommendedName>
        <fullName evidence="5">Ribosome maturation factor RimM</fullName>
    </recommendedName>
</protein>
<dbReference type="NCBIfam" id="TIGR02273">
    <property type="entry name" value="16S_RimM"/>
    <property type="match status" value="1"/>
</dbReference>
<evidence type="ECO:0000259" key="6">
    <source>
        <dbReference type="Pfam" id="PF01782"/>
    </source>
</evidence>
<feature type="domain" description="RimM N-terminal" evidence="6">
    <location>
        <begin position="6"/>
        <end position="83"/>
    </location>
</feature>
<reference evidence="8" key="1">
    <citation type="submission" date="2020-10" db="EMBL/GenBank/DDBJ databases">
        <authorList>
            <person name="Gilroy R."/>
        </authorList>
    </citation>
    <scope>NUCLEOTIDE SEQUENCE</scope>
    <source>
        <strain evidence="8">1063</strain>
    </source>
</reference>
<comment type="subunit">
    <text evidence="5">Binds ribosomal protein uS19.</text>
</comment>
<comment type="caution">
    <text evidence="8">The sequence shown here is derived from an EMBL/GenBank/DDBJ whole genome shotgun (WGS) entry which is preliminary data.</text>
</comment>
<feature type="domain" description="Ribosome maturation factor RimM PRC barrel" evidence="7">
    <location>
        <begin position="97"/>
        <end position="156"/>
    </location>
</feature>